<evidence type="ECO:0000313" key="2">
    <source>
        <dbReference type="Proteomes" id="UP000075787"/>
    </source>
</evidence>
<name>A0A161Q2R9_9PROT</name>
<dbReference type="Proteomes" id="UP000075787">
    <property type="component" value="Unassembled WGS sequence"/>
</dbReference>
<dbReference type="GeneID" id="97241777"/>
<organism evidence="1 2">
    <name type="scientific">Tistrella mobilis</name>
    <dbReference type="NCBI Taxonomy" id="171437"/>
    <lineage>
        <taxon>Bacteria</taxon>
        <taxon>Pseudomonadati</taxon>
        <taxon>Pseudomonadota</taxon>
        <taxon>Alphaproteobacteria</taxon>
        <taxon>Geminicoccales</taxon>
        <taxon>Geminicoccaceae</taxon>
        <taxon>Tistrella</taxon>
    </lineage>
</organism>
<dbReference type="RefSeq" id="WP_062765074.1">
    <property type="nucleotide sequence ID" value="NZ_CP121045.1"/>
</dbReference>
<protein>
    <submittedName>
        <fullName evidence="1">Uncharacterized protein</fullName>
    </submittedName>
</protein>
<accession>A0A161Q2R9</accession>
<comment type="caution">
    <text evidence="1">The sequence shown here is derived from an EMBL/GenBank/DDBJ whole genome shotgun (WGS) entry which is preliminary data.</text>
</comment>
<reference evidence="1 2" key="1">
    <citation type="submission" date="2015-12" db="EMBL/GenBank/DDBJ databases">
        <title>Genome sequence of Tistrella mobilis MCCC 1A02139.</title>
        <authorList>
            <person name="Lu L."/>
            <person name="Lai Q."/>
            <person name="Shao Z."/>
            <person name="Qian P."/>
        </authorList>
    </citation>
    <scope>NUCLEOTIDE SEQUENCE [LARGE SCALE GENOMIC DNA]</scope>
    <source>
        <strain evidence="1 2">MCCC 1A02139</strain>
    </source>
</reference>
<sequence>MTLPLNLHRDPLNDRLIGVLGRLEAYDFSRVNGMCAAKFGWSAEKCRWAEMKLKQFLALSFLDPDSYHAPGVEADEYWHRAILDTYWYTEMCKDVFGAYIHHAPLAALGPEQEDYRARTLQALMHWFADDDYRGDYRLIETCQQCNNPTTLTRDLVSHVSTRLN</sequence>
<dbReference type="EMBL" id="LPZR01000164">
    <property type="protein sequence ID" value="KYO51922.1"/>
    <property type="molecule type" value="Genomic_DNA"/>
</dbReference>
<dbReference type="OrthoDB" id="196672at2"/>
<proteinExistence type="predicted"/>
<evidence type="ECO:0000313" key="1">
    <source>
        <dbReference type="EMBL" id="KYO51922.1"/>
    </source>
</evidence>
<gene>
    <name evidence="1" type="ORF">AUP44_06850</name>
</gene>
<dbReference type="AlphaFoldDB" id="A0A161Q2R9"/>